<organism evidence="1">
    <name type="scientific">uncultured marine virus</name>
    <dbReference type="NCBI Taxonomy" id="186617"/>
    <lineage>
        <taxon>Viruses</taxon>
        <taxon>environmental samples</taxon>
    </lineage>
</organism>
<name>A0A0F7L5K5_9VIRU</name>
<evidence type="ECO:0000313" key="1">
    <source>
        <dbReference type="EMBL" id="AKH46807.1"/>
    </source>
</evidence>
<reference evidence="1" key="1">
    <citation type="journal article" date="2015" name="Front. Microbiol.">
        <title>Combining genomic sequencing methods to explore viral diversity and reveal potential virus-host interactions.</title>
        <authorList>
            <person name="Chow C.E."/>
            <person name="Winget D.M."/>
            <person name="White R.A.III."/>
            <person name="Hallam S.J."/>
            <person name="Suttle C.A."/>
        </authorList>
    </citation>
    <scope>NUCLEOTIDE SEQUENCE</scope>
    <source>
        <strain evidence="1">Anoxic2_2</strain>
    </source>
</reference>
<reference evidence="1" key="2">
    <citation type="submission" date="2015-03" db="EMBL/GenBank/DDBJ databases">
        <authorList>
            <person name="Chow C.-E.T."/>
            <person name="Winget D.M."/>
            <person name="White R.A.III."/>
            <person name="Hallam S.J."/>
            <person name="Suttle C.A."/>
        </authorList>
    </citation>
    <scope>NUCLEOTIDE SEQUENCE</scope>
    <source>
        <strain evidence="1">Anoxic2_2</strain>
    </source>
</reference>
<sequence length="145" mass="16987">MMKKKITERDIGLKDGKDISLSHLKGKYDQKMPEVPLEFNHHDFEFNGSMVIHLPKENVRWYPKMEDVIYAMKDGEIRGVTYPMYFAPTDKYLFNLMIFANQEVDVVELKYWSYGHNELYSLGVQEFSDNMRLGTPISPVELGKV</sequence>
<accession>A0A0F7L5K5</accession>
<dbReference type="EMBL" id="KR029586">
    <property type="protein sequence ID" value="AKH46807.1"/>
    <property type="molecule type" value="Genomic_DNA"/>
</dbReference>
<proteinExistence type="predicted"/>
<protein>
    <submittedName>
        <fullName evidence="1">Uncharacterized protein</fullName>
    </submittedName>
</protein>